<keyword evidence="10" id="KW-1185">Reference proteome</keyword>
<evidence type="ECO:0000313" key="8">
    <source>
        <dbReference type="EMBL" id="KRG17228.1"/>
    </source>
</evidence>
<keyword evidence="1 5" id="KW-0479">Metal-binding</keyword>
<evidence type="ECO:0000313" key="9">
    <source>
        <dbReference type="EMBL" id="MCS5709752.1"/>
    </source>
</evidence>
<comment type="function">
    <text evidence="5">Catalyzes the hydrolytic deamination of adenine to hypoxanthine. Plays an important role in the purine salvage pathway and in nitrogen catabolism.</text>
</comment>
<feature type="active site" description="Proton donor" evidence="5">
    <location>
        <position position="245"/>
    </location>
</feature>
<reference evidence="8" key="1">
    <citation type="submission" date="2015-09" db="EMBL/GenBank/DDBJ databases">
        <title>Draft Genome Sequences of Two Novel Amoeba-resistant Intranuclear Bacteria, Candidatus Berkiella cookevillensis and Candidatus Berkiella aquae.</title>
        <authorList>
            <person name="Mehari Y.T."/>
            <person name="Arivett B.A."/>
            <person name="Farone A.L."/>
            <person name="Gunderson J.H."/>
            <person name="Farone M.B."/>
        </authorList>
    </citation>
    <scope>NUCLEOTIDE SEQUENCE [LARGE SCALE GENOMIC DNA]</scope>
    <source>
        <strain evidence="8">CC99</strain>
    </source>
</reference>
<evidence type="ECO:0000256" key="2">
    <source>
        <dbReference type="ARBA" id="ARBA00022801"/>
    </source>
</evidence>
<evidence type="ECO:0000259" key="7">
    <source>
        <dbReference type="Pfam" id="PF00962"/>
    </source>
</evidence>
<protein>
    <recommendedName>
        <fullName evidence="5">Adenine deaminase</fullName>
        <shortName evidence="5">ADE</shortName>
        <ecNumber evidence="5">3.5.4.2</ecNumber>
    </recommendedName>
    <alternativeName>
        <fullName evidence="5">Adenine aminohydrolase</fullName>
        <shortName evidence="5">AAH</shortName>
    </alternativeName>
</protein>
<sequence length="382" mass="43347">MGTIKSKIFSFSSAIALAAVITQFTFSEISLAADTPAAHVATDNVTVVQDSLIQRLPKAELHLHIEGTLEPEMMFKLAEKNKIKIPFSTPDQVRKAYEFTDLQSFLNIYYQGTDVLQTSEDFFDLTWAYLTKAHKDNVKHVEIFFDPQTHTQRGIPFKTVITGIQKALDKAKDEYQMSSYLIMSFLRHLSEEDAFKTLEQALPYKNQIKAVGLDSSEVGNPPEKFRRVFEAAREEGFLTVAHAGEEAPPEYVWQAINLLKVKRVDHGVQSIKDPKLMKYLKDNKIPITVCPLSNIKLRVFDTMKDHNLKQLLEQGIVVTINSDDPAYFGGYLNKNYEACKENLPLTDEDLVTLAKNSFNASFLPDAEKEKYIKEIDKIVIAQ</sequence>
<dbReference type="NCBIfam" id="NF006850">
    <property type="entry name" value="PRK09358.1-6"/>
    <property type="match status" value="1"/>
</dbReference>
<dbReference type="RefSeq" id="WP_083477427.1">
    <property type="nucleotide sequence ID" value="NZ_LKHV02000002.1"/>
</dbReference>
<feature type="site" description="Important for catalytic activity" evidence="5">
    <location>
        <position position="266"/>
    </location>
</feature>
<evidence type="ECO:0000313" key="10">
    <source>
        <dbReference type="Proteomes" id="UP000051494"/>
    </source>
</evidence>
<feature type="binding site" evidence="5">
    <location>
        <position position="62"/>
    </location>
    <ligand>
        <name>Zn(2+)</name>
        <dbReference type="ChEBI" id="CHEBI:29105"/>
        <note>catalytic</note>
    </ligand>
</feature>
<reference evidence="9" key="2">
    <citation type="journal article" date="2016" name="Genome Announc.">
        <title>Draft Genome Sequences of Two Novel Amoeba-Resistant Intranuclear Bacteria, 'Candidatus Berkiella cookevillensis' and 'Candidatus Berkiella aquae'.</title>
        <authorList>
            <person name="Mehari Y.T."/>
            <person name="Arivett B.A."/>
            <person name="Farone A.L."/>
            <person name="Gunderson J.H."/>
            <person name="Farone M.B."/>
        </authorList>
    </citation>
    <scope>NUCLEOTIDE SEQUENCE</scope>
    <source>
        <strain evidence="9">CC99</strain>
    </source>
</reference>
<dbReference type="EMBL" id="LKHV02000002">
    <property type="protein sequence ID" value="MCS5709752.1"/>
    <property type="molecule type" value="Genomic_DNA"/>
</dbReference>
<dbReference type="InterPro" id="IPR006330">
    <property type="entry name" value="Ado/ade_deaminase"/>
</dbReference>
<keyword evidence="4 5" id="KW-0546">Nucleotide metabolism</keyword>
<dbReference type="InterPro" id="IPR032466">
    <property type="entry name" value="Metal_Hydrolase"/>
</dbReference>
<proteinExistence type="inferred from homology"/>
<dbReference type="SUPFAM" id="SSF51556">
    <property type="entry name" value="Metallo-dependent hydrolases"/>
    <property type="match status" value="1"/>
</dbReference>
<feature type="binding site" evidence="5">
    <location>
        <position position="242"/>
    </location>
    <ligand>
        <name>Zn(2+)</name>
        <dbReference type="ChEBI" id="CHEBI:29105"/>
        <note>catalytic</note>
    </ligand>
</feature>
<dbReference type="STRING" id="437022.CC99x_02515"/>
<name>A0A0Q9Y900_9GAMM</name>
<dbReference type="GO" id="GO:0009117">
    <property type="term" value="P:nucleotide metabolic process"/>
    <property type="evidence" value="ECO:0007669"/>
    <property type="project" value="UniProtKB-KW"/>
</dbReference>
<dbReference type="NCBIfam" id="TIGR01430">
    <property type="entry name" value="aden_deam"/>
    <property type="match status" value="1"/>
</dbReference>
<evidence type="ECO:0000256" key="5">
    <source>
        <dbReference type="HAMAP-Rule" id="MF_01962"/>
    </source>
</evidence>
<keyword evidence="3 5" id="KW-0862">Zinc</keyword>
<comment type="cofactor">
    <cofactor evidence="5">
        <name>Zn(2+)</name>
        <dbReference type="ChEBI" id="CHEBI:29105"/>
    </cofactor>
    <text evidence="5">Binds 1 zinc ion per subunit.</text>
</comment>
<dbReference type="PANTHER" id="PTHR43114">
    <property type="entry name" value="ADENINE DEAMINASE"/>
    <property type="match status" value="1"/>
</dbReference>
<reference evidence="9" key="3">
    <citation type="submission" date="2021-06" db="EMBL/GenBank/DDBJ databases">
        <title>Genomic Description and Analysis of Intracellular Bacteria, Candidatus Berkiella cookevillensis and Candidatus Berkiella aquae.</title>
        <authorList>
            <person name="Kidane D.T."/>
            <person name="Mehari Y.T."/>
            <person name="Rice F.C."/>
            <person name="Arivett B.A."/>
            <person name="Farone A.L."/>
            <person name="Berk S.G."/>
            <person name="Farone M.B."/>
        </authorList>
    </citation>
    <scope>NUCLEOTIDE SEQUENCE</scope>
    <source>
        <strain evidence="9">CC99</strain>
    </source>
</reference>
<dbReference type="AlphaFoldDB" id="A0A0Q9Y900"/>
<evidence type="ECO:0000256" key="3">
    <source>
        <dbReference type="ARBA" id="ARBA00022833"/>
    </source>
</evidence>
<dbReference type="Pfam" id="PF00962">
    <property type="entry name" value="A_deaminase"/>
    <property type="match status" value="1"/>
</dbReference>
<dbReference type="CDD" id="cd01320">
    <property type="entry name" value="ADA"/>
    <property type="match status" value="1"/>
</dbReference>
<gene>
    <name evidence="9" type="ORF">CC99x_012670</name>
    <name evidence="8" type="ORF">CC99x_02515</name>
</gene>
<comment type="caution">
    <text evidence="8">The sequence shown here is derived from an EMBL/GenBank/DDBJ whole genome shotgun (WGS) entry which is preliminary data.</text>
</comment>
<feature type="signal peptide" evidence="6">
    <location>
        <begin position="1"/>
        <end position="32"/>
    </location>
</feature>
<dbReference type="GO" id="GO:0043103">
    <property type="term" value="P:hypoxanthine salvage"/>
    <property type="evidence" value="ECO:0007669"/>
    <property type="project" value="UniProtKB-UniRule"/>
</dbReference>
<evidence type="ECO:0000256" key="6">
    <source>
        <dbReference type="SAM" id="SignalP"/>
    </source>
</evidence>
<keyword evidence="6" id="KW-0732">Signal</keyword>
<dbReference type="PATRIC" id="fig|1590042.3.peg.2584"/>
<feature type="binding site" evidence="5">
    <location>
        <position position="64"/>
    </location>
    <ligand>
        <name>Zn(2+)</name>
        <dbReference type="ChEBI" id="CHEBI:29105"/>
        <note>catalytic</note>
    </ligand>
</feature>
<dbReference type="GO" id="GO:0008270">
    <property type="term" value="F:zinc ion binding"/>
    <property type="evidence" value="ECO:0007669"/>
    <property type="project" value="UniProtKB-UniRule"/>
</dbReference>
<dbReference type="Proteomes" id="UP000051494">
    <property type="component" value="Unassembled WGS sequence"/>
</dbReference>
<dbReference type="InterPro" id="IPR028892">
    <property type="entry name" value="ADE"/>
</dbReference>
<dbReference type="PANTHER" id="PTHR43114:SF6">
    <property type="entry name" value="ADENINE DEAMINASE"/>
    <property type="match status" value="1"/>
</dbReference>
<dbReference type="OrthoDB" id="105475at2"/>
<dbReference type="GO" id="GO:0005829">
    <property type="term" value="C:cytosol"/>
    <property type="evidence" value="ECO:0007669"/>
    <property type="project" value="TreeGrafter"/>
</dbReference>
<dbReference type="EC" id="3.5.4.2" evidence="5"/>
<evidence type="ECO:0000256" key="1">
    <source>
        <dbReference type="ARBA" id="ARBA00022723"/>
    </source>
</evidence>
<dbReference type="Gene3D" id="3.20.20.140">
    <property type="entry name" value="Metal-dependent hydrolases"/>
    <property type="match status" value="1"/>
</dbReference>
<feature type="binding site" evidence="5">
    <location>
        <position position="324"/>
    </location>
    <ligand>
        <name>substrate</name>
    </ligand>
</feature>
<dbReference type="InterPro" id="IPR001365">
    <property type="entry name" value="A_deaminase_dom"/>
</dbReference>
<feature type="chain" id="PRO_5043129586" description="Adenine deaminase" evidence="6">
    <location>
        <begin position="33"/>
        <end position="382"/>
    </location>
</feature>
<feature type="domain" description="Adenosine deaminase" evidence="7">
    <location>
        <begin position="57"/>
        <end position="377"/>
    </location>
</feature>
<accession>A0A0Q9Y900</accession>
<dbReference type="GO" id="GO:0000034">
    <property type="term" value="F:adenine deaminase activity"/>
    <property type="evidence" value="ECO:0007669"/>
    <property type="project" value="UniProtKB-UniRule"/>
</dbReference>
<dbReference type="FunFam" id="3.20.20.140:FF:000039">
    <property type="entry name" value="Adenine deaminase"/>
    <property type="match status" value="1"/>
</dbReference>
<feature type="binding site" evidence="5">
    <location>
        <position position="323"/>
    </location>
    <ligand>
        <name>Zn(2+)</name>
        <dbReference type="ChEBI" id="CHEBI:29105"/>
        <note>catalytic</note>
    </ligand>
</feature>
<comment type="similarity">
    <text evidence="5">Belongs to the metallo-dependent hydrolases superfamily. Adenosine and AMP deaminases family. Adenine deaminase type 2 subfamily.</text>
</comment>
<dbReference type="GO" id="GO:0006146">
    <property type="term" value="P:adenine catabolic process"/>
    <property type="evidence" value="ECO:0007669"/>
    <property type="project" value="UniProtKB-UniRule"/>
</dbReference>
<evidence type="ECO:0000256" key="4">
    <source>
        <dbReference type="ARBA" id="ARBA00023080"/>
    </source>
</evidence>
<dbReference type="HAMAP" id="MF_01962">
    <property type="entry name" value="Adenine_deaminase"/>
    <property type="match status" value="1"/>
</dbReference>
<organism evidence="8">
    <name type="scientific">Candidatus Berkiella cookevillensis</name>
    <dbReference type="NCBI Taxonomy" id="437022"/>
    <lineage>
        <taxon>Bacteria</taxon>
        <taxon>Pseudomonadati</taxon>
        <taxon>Pseudomonadota</taxon>
        <taxon>Gammaproteobacteria</taxon>
        <taxon>Candidatus Berkiellales</taxon>
        <taxon>Candidatus Berkiellaceae</taxon>
        <taxon>Candidatus Berkiella</taxon>
    </lineage>
</organism>
<comment type="catalytic activity">
    <reaction evidence="5">
        <text>adenine + H2O + H(+) = hypoxanthine + NH4(+)</text>
        <dbReference type="Rhea" id="RHEA:23688"/>
        <dbReference type="ChEBI" id="CHEBI:15377"/>
        <dbReference type="ChEBI" id="CHEBI:15378"/>
        <dbReference type="ChEBI" id="CHEBI:16708"/>
        <dbReference type="ChEBI" id="CHEBI:17368"/>
        <dbReference type="ChEBI" id="CHEBI:28938"/>
        <dbReference type="EC" id="3.5.4.2"/>
    </reaction>
</comment>
<dbReference type="EMBL" id="LKHV01000023">
    <property type="protein sequence ID" value="KRG17228.1"/>
    <property type="molecule type" value="Genomic_DNA"/>
</dbReference>
<keyword evidence="2 5" id="KW-0378">Hydrolase</keyword>